<dbReference type="OrthoDB" id="9779822at2"/>
<proteinExistence type="predicted"/>
<dbReference type="KEGG" id="dti:Desti_2698"/>
<evidence type="ECO:0000313" key="1">
    <source>
        <dbReference type="EMBL" id="AFM25376.1"/>
    </source>
</evidence>
<dbReference type="EMBL" id="CP003360">
    <property type="protein sequence ID" value="AFM25376.1"/>
    <property type="molecule type" value="Genomic_DNA"/>
</dbReference>
<dbReference type="AlphaFoldDB" id="I4C735"/>
<gene>
    <name evidence="1" type="ordered locus">Desti_2698</name>
</gene>
<keyword evidence="2" id="KW-1185">Reference proteome</keyword>
<accession>I4C735</accession>
<dbReference type="Proteomes" id="UP000006055">
    <property type="component" value="Chromosome"/>
</dbReference>
<dbReference type="RefSeq" id="WP_014810517.1">
    <property type="nucleotide sequence ID" value="NC_018025.1"/>
</dbReference>
<protein>
    <submittedName>
        <fullName evidence="1">Uncharacterized protein family (UPF0153)</fullName>
    </submittedName>
</protein>
<sequence length="259" mass="29001">MNDAVQHQIPGLDVYGLKKALLLQVYDTYNSIVSEFESACRDSCATCCTQNVLATTLESSVLLEYCEDERFDKLHEKIVPNRMRPLVTVNTFADQCMHSQDPPLSLQADDKTACPLLEQSRCTVYQGRPFACRSMWSRTQCRAHGIAIMDPLLVSINSVFQQIIEDIDAGGLYGNLLDIMLHFGTAEMRKSYVLGQRVTAGEGLIFNVPNPGFLVLPGHRTYIGRSLAPLWNQTFSGLLFKEAVSCVREYYREQAMATG</sequence>
<dbReference type="HOGENOM" id="CLU_092439_0_0_7"/>
<reference evidence="2" key="1">
    <citation type="submission" date="2012-06" db="EMBL/GenBank/DDBJ databases">
        <title>Complete sequence of chromosome of Desulfomonile tiedjei DSM 6799.</title>
        <authorList>
            <person name="Lucas S."/>
            <person name="Copeland A."/>
            <person name="Lapidus A."/>
            <person name="Glavina del Rio T."/>
            <person name="Dalin E."/>
            <person name="Tice H."/>
            <person name="Bruce D."/>
            <person name="Goodwin L."/>
            <person name="Pitluck S."/>
            <person name="Peters L."/>
            <person name="Ovchinnikova G."/>
            <person name="Zeytun A."/>
            <person name="Lu M."/>
            <person name="Kyrpides N."/>
            <person name="Mavromatis K."/>
            <person name="Ivanova N."/>
            <person name="Brettin T."/>
            <person name="Detter J.C."/>
            <person name="Han C."/>
            <person name="Larimer F."/>
            <person name="Land M."/>
            <person name="Hauser L."/>
            <person name="Markowitz V."/>
            <person name="Cheng J.-F."/>
            <person name="Hugenholtz P."/>
            <person name="Woyke T."/>
            <person name="Wu D."/>
            <person name="Spring S."/>
            <person name="Schroeder M."/>
            <person name="Brambilla E."/>
            <person name="Klenk H.-P."/>
            <person name="Eisen J.A."/>
        </authorList>
    </citation>
    <scope>NUCLEOTIDE SEQUENCE [LARGE SCALE GENOMIC DNA]</scope>
    <source>
        <strain evidence="2">ATCC 49306 / DSM 6799 / DCB-1</strain>
    </source>
</reference>
<dbReference type="eggNOG" id="COG0727">
    <property type="taxonomic scope" value="Bacteria"/>
</dbReference>
<evidence type="ECO:0000313" key="2">
    <source>
        <dbReference type="Proteomes" id="UP000006055"/>
    </source>
</evidence>
<organism evidence="1 2">
    <name type="scientific">Desulfomonile tiedjei (strain ATCC 49306 / DSM 6799 / DCB-1)</name>
    <dbReference type="NCBI Taxonomy" id="706587"/>
    <lineage>
        <taxon>Bacteria</taxon>
        <taxon>Pseudomonadati</taxon>
        <taxon>Thermodesulfobacteriota</taxon>
        <taxon>Desulfomonilia</taxon>
        <taxon>Desulfomonilales</taxon>
        <taxon>Desulfomonilaceae</taxon>
        <taxon>Desulfomonile</taxon>
    </lineage>
</organism>
<name>I4C735_DESTA</name>